<dbReference type="EC" id="2.1.1.221" evidence="1"/>
<feature type="region of interest" description="Disordered" evidence="9">
    <location>
        <begin position="275"/>
        <end position="311"/>
    </location>
</feature>
<keyword evidence="12" id="KW-1185">Reference proteome</keyword>
<evidence type="ECO:0000256" key="9">
    <source>
        <dbReference type="SAM" id="MobiDB-lite"/>
    </source>
</evidence>
<dbReference type="GO" id="GO:0052905">
    <property type="term" value="F:tRNA (guanosine(9)-N1)-methyltransferase activity"/>
    <property type="evidence" value="ECO:0007669"/>
    <property type="project" value="UniProtKB-EC"/>
</dbReference>
<evidence type="ECO:0000256" key="5">
    <source>
        <dbReference type="ARBA" id="ARBA00022691"/>
    </source>
</evidence>
<accession>A0A0D7BU32</accession>
<evidence type="ECO:0000256" key="3">
    <source>
        <dbReference type="ARBA" id="ARBA00022603"/>
    </source>
</evidence>
<dbReference type="OrthoDB" id="278300at2759"/>
<dbReference type="InterPro" id="IPR007356">
    <property type="entry name" value="tRNA_m1G_MeTrfase_euk"/>
</dbReference>
<protein>
    <recommendedName>
        <fullName evidence="2">tRNA (guanine(9)-N1)-methyltransferase</fullName>
        <ecNumber evidence="1">2.1.1.221</ecNumber>
    </recommendedName>
    <alternativeName>
        <fullName evidence="7">tRNA methyltransferase 10</fullName>
    </alternativeName>
    <alternativeName>
        <fullName evidence="6">tRNA(m1G9)-methyltransferase</fullName>
    </alternativeName>
</protein>
<dbReference type="GO" id="GO:0000049">
    <property type="term" value="F:tRNA binding"/>
    <property type="evidence" value="ECO:0007669"/>
    <property type="project" value="TreeGrafter"/>
</dbReference>
<dbReference type="PANTHER" id="PTHR13563:SF13">
    <property type="entry name" value="TRNA METHYLTRANSFERASE 10 HOMOLOG A"/>
    <property type="match status" value="1"/>
</dbReference>
<dbReference type="AlphaFoldDB" id="A0A0D7BU32"/>
<feature type="compositionally biased region" description="Basic and acidic residues" evidence="9">
    <location>
        <begin position="38"/>
        <end position="58"/>
    </location>
</feature>
<evidence type="ECO:0000256" key="7">
    <source>
        <dbReference type="ARBA" id="ARBA00032166"/>
    </source>
</evidence>
<dbReference type="PANTHER" id="PTHR13563">
    <property type="entry name" value="TRNA (GUANINE-9-) METHYLTRANSFERASE"/>
    <property type="match status" value="1"/>
</dbReference>
<dbReference type="Proteomes" id="UP000054007">
    <property type="component" value="Unassembled WGS sequence"/>
</dbReference>
<comment type="catalytic activity">
    <reaction evidence="8">
        <text>guanosine(9) in tRNA + S-adenosyl-L-methionine = N(1)-methylguanosine(9) in tRNA + S-adenosyl-L-homocysteine + H(+)</text>
        <dbReference type="Rhea" id="RHEA:43156"/>
        <dbReference type="Rhea" id="RHEA-COMP:10367"/>
        <dbReference type="Rhea" id="RHEA-COMP:10368"/>
        <dbReference type="ChEBI" id="CHEBI:15378"/>
        <dbReference type="ChEBI" id="CHEBI:57856"/>
        <dbReference type="ChEBI" id="CHEBI:59789"/>
        <dbReference type="ChEBI" id="CHEBI:73542"/>
        <dbReference type="ChEBI" id="CHEBI:74269"/>
        <dbReference type="EC" id="2.1.1.221"/>
    </reaction>
</comment>
<dbReference type="PROSITE" id="PS51675">
    <property type="entry name" value="SAM_MT_TRM10"/>
    <property type="match status" value="1"/>
</dbReference>
<gene>
    <name evidence="11" type="ORF">CYLTODRAFT_341124</name>
</gene>
<evidence type="ECO:0000256" key="8">
    <source>
        <dbReference type="ARBA" id="ARBA00048434"/>
    </source>
</evidence>
<dbReference type="InterPro" id="IPR038459">
    <property type="entry name" value="MT_TRM10-typ_sf"/>
</dbReference>
<dbReference type="EMBL" id="KN880433">
    <property type="protein sequence ID" value="KIY73927.1"/>
    <property type="molecule type" value="Genomic_DNA"/>
</dbReference>
<evidence type="ECO:0000313" key="11">
    <source>
        <dbReference type="EMBL" id="KIY73927.1"/>
    </source>
</evidence>
<dbReference type="InterPro" id="IPR028564">
    <property type="entry name" value="MT_TRM10-typ"/>
</dbReference>
<dbReference type="STRING" id="1314674.A0A0D7BU32"/>
<name>A0A0D7BU32_9AGAR</name>
<evidence type="ECO:0000256" key="4">
    <source>
        <dbReference type="ARBA" id="ARBA00022679"/>
    </source>
</evidence>
<organism evidence="11 12">
    <name type="scientific">Cylindrobasidium torrendii FP15055 ss-10</name>
    <dbReference type="NCBI Taxonomy" id="1314674"/>
    <lineage>
        <taxon>Eukaryota</taxon>
        <taxon>Fungi</taxon>
        <taxon>Dikarya</taxon>
        <taxon>Basidiomycota</taxon>
        <taxon>Agaricomycotina</taxon>
        <taxon>Agaricomycetes</taxon>
        <taxon>Agaricomycetidae</taxon>
        <taxon>Agaricales</taxon>
        <taxon>Marasmiineae</taxon>
        <taxon>Physalacriaceae</taxon>
        <taxon>Cylindrobasidium</taxon>
    </lineage>
</organism>
<feature type="compositionally biased region" description="Acidic residues" evidence="9">
    <location>
        <begin position="292"/>
        <end position="311"/>
    </location>
</feature>
<evidence type="ECO:0000256" key="2">
    <source>
        <dbReference type="ARBA" id="ARBA00020451"/>
    </source>
</evidence>
<evidence type="ECO:0000256" key="1">
    <source>
        <dbReference type="ARBA" id="ARBA00012797"/>
    </source>
</evidence>
<evidence type="ECO:0000313" key="12">
    <source>
        <dbReference type="Proteomes" id="UP000054007"/>
    </source>
</evidence>
<reference evidence="11 12" key="1">
    <citation type="journal article" date="2015" name="Fungal Genet. Biol.">
        <title>Evolution of novel wood decay mechanisms in Agaricales revealed by the genome sequences of Fistulina hepatica and Cylindrobasidium torrendii.</title>
        <authorList>
            <person name="Floudas D."/>
            <person name="Held B.W."/>
            <person name="Riley R."/>
            <person name="Nagy L.G."/>
            <person name="Koehler G."/>
            <person name="Ransdell A.S."/>
            <person name="Younus H."/>
            <person name="Chow J."/>
            <person name="Chiniquy J."/>
            <person name="Lipzen A."/>
            <person name="Tritt A."/>
            <person name="Sun H."/>
            <person name="Haridas S."/>
            <person name="LaButti K."/>
            <person name="Ohm R.A."/>
            <person name="Kues U."/>
            <person name="Blanchette R.A."/>
            <person name="Grigoriev I.V."/>
            <person name="Minto R.E."/>
            <person name="Hibbett D.S."/>
        </authorList>
    </citation>
    <scope>NUCLEOTIDE SEQUENCE [LARGE SCALE GENOMIC DNA]</scope>
    <source>
        <strain evidence="11 12">FP15055 ss-10</strain>
    </source>
</reference>
<dbReference type="GO" id="GO:0002939">
    <property type="term" value="P:tRNA N1-guanine methylation"/>
    <property type="evidence" value="ECO:0007669"/>
    <property type="project" value="TreeGrafter"/>
</dbReference>
<dbReference type="GO" id="GO:0005634">
    <property type="term" value="C:nucleus"/>
    <property type="evidence" value="ECO:0007669"/>
    <property type="project" value="TreeGrafter"/>
</dbReference>
<keyword evidence="5" id="KW-0949">S-adenosyl-L-methionine</keyword>
<sequence>MDEAGASTTATGAPAMSKNALKKAAKQEKWAATKLARRAREKEAKKEKKKIRAEERATRLANGEPEPENEDTAEKRHLERVADFGGTVVIDLGFDEKMSEREVQSLTTQLAYVYSSNRNSAYPFRLIFTSINGRTKQRLESFSDAAHTRWKGTEWWEEGYEKLWANTSDVEEVKAIKRQVVYLTADTDADILELRPDETYIIGGIVDHNRYKNLCLDKANESGIRTGRLPIGRYLANLPTRKVLTVNQVFDILVRWVEHVDWHEAMLAVMPQRKYHQGNGSKDATKGPQTEMEGELEEVEGWAEEEEEEGN</sequence>
<dbReference type="CDD" id="cd18089">
    <property type="entry name" value="SPOUT_Trm10-like"/>
    <property type="match status" value="1"/>
</dbReference>
<feature type="region of interest" description="Disordered" evidence="9">
    <location>
        <begin position="1"/>
        <end position="75"/>
    </location>
</feature>
<dbReference type="Gene3D" id="3.40.1280.30">
    <property type="match status" value="1"/>
</dbReference>
<feature type="compositionally biased region" description="Low complexity" evidence="9">
    <location>
        <begin position="1"/>
        <end position="15"/>
    </location>
</feature>
<feature type="domain" description="SAM-dependent MTase TRM10-type" evidence="10">
    <location>
        <begin position="74"/>
        <end position="277"/>
    </location>
</feature>
<evidence type="ECO:0000259" key="10">
    <source>
        <dbReference type="PROSITE" id="PS51675"/>
    </source>
</evidence>
<evidence type="ECO:0000256" key="6">
    <source>
        <dbReference type="ARBA" id="ARBA00031792"/>
    </source>
</evidence>
<keyword evidence="3" id="KW-0489">Methyltransferase</keyword>
<keyword evidence="4" id="KW-0808">Transferase</keyword>
<proteinExistence type="predicted"/>